<evidence type="ECO:0000259" key="1">
    <source>
        <dbReference type="PROSITE" id="PS51186"/>
    </source>
</evidence>
<reference evidence="2" key="1">
    <citation type="journal article" date="2014" name="Int. J. Syst. Evol. Microbiol.">
        <title>Complete genome sequence of Corynebacterium casei LMG S-19264T (=DSM 44701T), isolated from a smear-ripened cheese.</title>
        <authorList>
            <consortium name="US DOE Joint Genome Institute (JGI-PGF)"/>
            <person name="Walter F."/>
            <person name="Albersmeier A."/>
            <person name="Kalinowski J."/>
            <person name="Ruckert C."/>
        </authorList>
    </citation>
    <scope>NUCLEOTIDE SEQUENCE</scope>
    <source>
        <strain evidence="2">CGMCC 1.12698</strain>
    </source>
</reference>
<comment type="caution">
    <text evidence="2">The sequence shown here is derived from an EMBL/GenBank/DDBJ whole genome shotgun (WGS) entry which is preliminary data.</text>
</comment>
<dbReference type="Proteomes" id="UP000605259">
    <property type="component" value="Unassembled WGS sequence"/>
</dbReference>
<dbReference type="RefSeq" id="WP_188386916.1">
    <property type="nucleotide sequence ID" value="NZ_BMFK01000001.1"/>
</dbReference>
<protein>
    <submittedName>
        <fullName evidence="2">N-acetyltransferase</fullName>
    </submittedName>
</protein>
<feature type="domain" description="N-acetyltransferase" evidence="1">
    <location>
        <begin position="2"/>
        <end position="160"/>
    </location>
</feature>
<dbReference type="Pfam" id="PF13302">
    <property type="entry name" value="Acetyltransf_3"/>
    <property type="match status" value="1"/>
</dbReference>
<sequence>MIILRPLKLEDYENVLAWSKDDTFCQANGWERNRNEEELHMWWERCVTNNTEDFHRLGIEGDGQLIGYVDLACIRGTEAEIGIAIGESGLWGKGIGVHSILSLIEYAEKEYSITTLIAETHEANTRSRKMLERVGFTEVSRIGVEEYMGKDSRLIQYKLDLLDSQK</sequence>
<dbReference type="PANTHER" id="PTHR43415">
    <property type="entry name" value="SPERMIDINE N(1)-ACETYLTRANSFERASE"/>
    <property type="match status" value="1"/>
</dbReference>
<evidence type="ECO:0000313" key="2">
    <source>
        <dbReference type="EMBL" id="GGE58074.1"/>
    </source>
</evidence>
<dbReference type="GO" id="GO:0016747">
    <property type="term" value="F:acyltransferase activity, transferring groups other than amino-acyl groups"/>
    <property type="evidence" value="ECO:0007669"/>
    <property type="project" value="InterPro"/>
</dbReference>
<accession>A0A917AJX3</accession>
<dbReference type="PANTHER" id="PTHR43415:SF3">
    <property type="entry name" value="GNAT-FAMILY ACETYLTRANSFERASE"/>
    <property type="match status" value="1"/>
</dbReference>
<gene>
    <name evidence="2" type="ORF">GCM10007140_05530</name>
</gene>
<name>A0A917AJX3_9BACI</name>
<keyword evidence="3" id="KW-1185">Reference proteome</keyword>
<dbReference type="PROSITE" id="PS51186">
    <property type="entry name" value="GNAT"/>
    <property type="match status" value="1"/>
</dbReference>
<dbReference type="Gene3D" id="3.40.630.30">
    <property type="match status" value="1"/>
</dbReference>
<dbReference type="EMBL" id="BMFK01000001">
    <property type="protein sequence ID" value="GGE58074.1"/>
    <property type="molecule type" value="Genomic_DNA"/>
</dbReference>
<evidence type="ECO:0000313" key="3">
    <source>
        <dbReference type="Proteomes" id="UP000605259"/>
    </source>
</evidence>
<dbReference type="AlphaFoldDB" id="A0A917AJX3"/>
<proteinExistence type="predicted"/>
<dbReference type="InterPro" id="IPR000182">
    <property type="entry name" value="GNAT_dom"/>
</dbReference>
<reference evidence="2" key="2">
    <citation type="submission" date="2020-09" db="EMBL/GenBank/DDBJ databases">
        <authorList>
            <person name="Sun Q."/>
            <person name="Zhou Y."/>
        </authorList>
    </citation>
    <scope>NUCLEOTIDE SEQUENCE</scope>
    <source>
        <strain evidence="2">CGMCC 1.12698</strain>
    </source>
</reference>
<organism evidence="2 3">
    <name type="scientific">Priestia taiwanensis</name>
    <dbReference type="NCBI Taxonomy" id="1347902"/>
    <lineage>
        <taxon>Bacteria</taxon>
        <taxon>Bacillati</taxon>
        <taxon>Bacillota</taxon>
        <taxon>Bacilli</taxon>
        <taxon>Bacillales</taxon>
        <taxon>Bacillaceae</taxon>
        <taxon>Priestia</taxon>
    </lineage>
</organism>
<dbReference type="InterPro" id="IPR016181">
    <property type="entry name" value="Acyl_CoA_acyltransferase"/>
</dbReference>
<dbReference type="SUPFAM" id="SSF55729">
    <property type="entry name" value="Acyl-CoA N-acyltransferases (Nat)"/>
    <property type="match status" value="1"/>
</dbReference>